<dbReference type="AlphaFoldDB" id="A0A9I9ELD3"/>
<sequence>MVNQISTSNLTDYLPKKLAKLKRKKRSIRHFTNNQNVTENHPLPERTGDRTAQTLQLKDQVVDGIKEDIKSNGARSKESLPPPSPIFHTEMHVDARKDKEEFDEKGSKGKGPSSKNEKPRWILSSRNFPRNLVSSNGKLNFLCSCAKESSKQGEWHRYAKPESQEFKI</sequence>
<dbReference type="Gramene" id="MELO3C035007.2.1">
    <property type="protein sequence ID" value="MELO3C035007.2.1"/>
    <property type="gene ID" value="MELO3C035007.2"/>
</dbReference>
<feature type="compositionally biased region" description="Basic and acidic residues" evidence="1">
    <location>
        <begin position="60"/>
        <end position="78"/>
    </location>
</feature>
<protein>
    <submittedName>
        <fullName evidence="2">Uncharacterized protein</fullName>
    </submittedName>
</protein>
<name>A0A9I9ELD3_CUCME</name>
<dbReference type="EnsemblPlants" id="MELO3C035007.2.1">
    <property type="protein sequence ID" value="MELO3C035007.2.1"/>
    <property type="gene ID" value="MELO3C035007.2"/>
</dbReference>
<evidence type="ECO:0000313" key="2">
    <source>
        <dbReference type="EnsemblPlants" id="MELO3C035007.2.1"/>
    </source>
</evidence>
<proteinExistence type="predicted"/>
<organism evidence="2">
    <name type="scientific">Cucumis melo</name>
    <name type="common">Muskmelon</name>
    <dbReference type="NCBI Taxonomy" id="3656"/>
    <lineage>
        <taxon>Eukaryota</taxon>
        <taxon>Viridiplantae</taxon>
        <taxon>Streptophyta</taxon>
        <taxon>Embryophyta</taxon>
        <taxon>Tracheophyta</taxon>
        <taxon>Spermatophyta</taxon>
        <taxon>Magnoliopsida</taxon>
        <taxon>eudicotyledons</taxon>
        <taxon>Gunneridae</taxon>
        <taxon>Pentapetalae</taxon>
        <taxon>rosids</taxon>
        <taxon>fabids</taxon>
        <taxon>Cucurbitales</taxon>
        <taxon>Cucurbitaceae</taxon>
        <taxon>Benincaseae</taxon>
        <taxon>Cucumis</taxon>
    </lineage>
</organism>
<feature type="compositionally biased region" description="Basic and acidic residues" evidence="1">
    <location>
        <begin position="89"/>
        <end position="107"/>
    </location>
</feature>
<feature type="compositionally biased region" description="Polar residues" evidence="1">
    <location>
        <begin position="30"/>
        <end position="39"/>
    </location>
</feature>
<evidence type="ECO:0000256" key="1">
    <source>
        <dbReference type="SAM" id="MobiDB-lite"/>
    </source>
</evidence>
<reference evidence="2" key="1">
    <citation type="submission" date="2023-03" db="UniProtKB">
        <authorList>
            <consortium name="EnsemblPlants"/>
        </authorList>
    </citation>
    <scope>IDENTIFICATION</scope>
</reference>
<accession>A0A9I9ELD3</accession>
<feature type="region of interest" description="Disordered" evidence="1">
    <location>
        <begin position="21"/>
        <end position="123"/>
    </location>
</feature>